<feature type="transmembrane region" description="Helical" evidence="2">
    <location>
        <begin position="206"/>
        <end position="225"/>
    </location>
</feature>
<dbReference type="Proteomes" id="UP000253314">
    <property type="component" value="Unassembled WGS sequence"/>
</dbReference>
<feature type="domain" description="PAC" evidence="3">
    <location>
        <begin position="82"/>
        <end position="133"/>
    </location>
</feature>
<evidence type="ECO:0000259" key="3">
    <source>
        <dbReference type="PROSITE" id="PS50113"/>
    </source>
</evidence>
<evidence type="ECO:0000259" key="4">
    <source>
        <dbReference type="PROSITE" id="PS50801"/>
    </source>
</evidence>
<dbReference type="SUPFAM" id="SSF52091">
    <property type="entry name" value="SpoIIaa-like"/>
    <property type="match status" value="1"/>
</dbReference>
<sequence>MTAIGKLPETIEYKWILESIGENVIIADKEYNVVWMNATAKQLFEQVAHLFGVADVQEMIGKNMTDFYRDLHYQPDLMEHLTSTHRATINIKDQYIADIVITPIRNDQEELEGYIVMLMDVTEKARKETEREQLIRELSVPILQVWDRVLALPIIGILDEDRYNTLLERVLDECVKRRARYILIDLSGLRKMDDMSGYQINKMCQALALLGVTCFIVGVSPHLALSLTNFDYTWSTFSSTEEGLKHIISKEN</sequence>
<dbReference type="InterPro" id="IPR036513">
    <property type="entry name" value="STAS_dom_sf"/>
</dbReference>
<dbReference type="PANTHER" id="PTHR33745">
    <property type="entry name" value="RSBT ANTAGONIST PROTEIN RSBS-RELATED"/>
    <property type="match status" value="1"/>
</dbReference>
<dbReference type="PROSITE" id="PS50801">
    <property type="entry name" value="STAS"/>
    <property type="match status" value="1"/>
</dbReference>
<dbReference type="PROSITE" id="PS50113">
    <property type="entry name" value="PAC"/>
    <property type="match status" value="1"/>
</dbReference>
<reference evidence="5 6" key="1">
    <citation type="submission" date="2018-07" db="EMBL/GenBank/DDBJ databases">
        <title>Lottiidibacillus patelloidae gen. nov., sp. nov., isolated from the intestinal tract of a marine limpet and the reclassification of B. taeanensis BH030017T, B. algicola KMM 3737T and B. hwajinpoensis SW-72T as genus Lottiidibacillus.</title>
        <authorList>
            <person name="Liu R."/>
            <person name="Huang Z."/>
        </authorList>
    </citation>
    <scope>NUCLEOTIDE SEQUENCE [LARGE SCALE GENOMIC DNA]</scope>
    <source>
        <strain evidence="5 6">BH030017</strain>
    </source>
</reference>
<protein>
    <submittedName>
        <fullName evidence="5">RsbR, positive regulator of sigma-B</fullName>
    </submittedName>
</protein>
<organism evidence="5 6">
    <name type="scientific">Bacillus taeanensis</name>
    <dbReference type="NCBI Taxonomy" id="273032"/>
    <lineage>
        <taxon>Bacteria</taxon>
        <taxon>Bacillati</taxon>
        <taxon>Bacillota</taxon>
        <taxon>Bacilli</taxon>
        <taxon>Bacillales</taxon>
        <taxon>Bacillaceae</taxon>
        <taxon>Bacillus</taxon>
    </lineage>
</organism>
<dbReference type="SUPFAM" id="SSF55785">
    <property type="entry name" value="PYP-like sensor domain (PAS domain)"/>
    <property type="match status" value="1"/>
</dbReference>
<dbReference type="Gene3D" id="3.30.450.20">
    <property type="entry name" value="PAS domain"/>
    <property type="match status" value="1"/>
</dbReference>
<comment type="caution">
    <text evidence="5">The sequence shown here is derived from an EMBL/GenBank/DDBJ whole genome shotgun (WGS) entry which is preliminary data.</text>
</comment>
<dbReference type="InterPro" id="IPR000014">
    <property type="entry name" value="PAS"/>
</dbReference>
<accession>A0A366XNN8</accession>
<keyword evidence="2" id="KW-0812">Transmembrane</keyword>
<dbReference type="OrthoDB" id="2835068at2"/>
<keyword evidence="1" id="KW-0597">Phosphoprotein</keyword>
<name>A0A366XNN8_9BACI</name>
<dbReference type="AlphaFoldDB" id="A0A366XNN8"/>
<proteinExistence type="predicted"/>
<keyword evidence="6" id="KW-1185">Reference proteome</keyword>
<gene>
    <name evidence="5" type="ORF">DS031_19385</name>
</gene>
<dbReference type="EMBL" id="QOCW01000027">
    <property type="protein sequence ID" value="RBW67970.1"/>
    <property type="molecule type" value="Genomic_DNA"/>
</dbReference>
<keyword evidence="2" id="KW-1133">Transmembrane helix</keyword>
<dbReference type="InterPro" id="IPR035965">
    <property type="entry name" value="PAS-like_dom_sf"/>
</dbReference>
<keyword evidence="2" id="KW-0472">Membrane</keyword>
<dbReference type="CDD" id="cd07041">
    <property type="entry name" value="STAS_RsbR_RsbS_like"/>
    <property type="match status" value="1"/>
</dbReference>
<dbReference type="InterPro" id="IPR002645">
    <property type="entry name" value="STAS_dom"/>
</dbReference>
<dbReference type="PANTHER" id="PTHR33745:SF3">
    <property type="entry name" value="RSBT CO-ANTAGONIST PROTEIN RSBRC"/>
    <property type="match status" value="1"/>
</dbReference>
<dbReference type="RefSeq" id="WP_113807773.1">
    <property type="nucleotide sequence ID" value="NZ_QOCW01000027.1"/>
</dbReference>
<evidence type="ECO:0000256" key="1">
    <source>
        <dbReference type="ARBA" id="ARBA00022553"/>
    </source>
</evidence>
<dbReference type="Pfam" id="PF01740">
    <property type="entry name" value="STAS"/>
    <property type="match status" value="1"/>
</dbReference>
<dbReference type="Gene3D" id="3.30.750.24">
    <property type="entry name" value="STAS domain"/>
    <property type="match status" value="1"/>
</dbReference>
<evidence type="ECO:0000256" key="2">
    <source>
        <dbReference type="SAM" id="Phobius"/>
    </source>
</evidence>
<dbReference type="Pfam" id="PF13426">
    <property type="entry name" value="PAS_9"/>
    <property type="match status" value="1"/>
</dbReference>
<evidence type="ECO:0000313" key="6">
    <source>
        <dbReference type="Proteomes" id="UP000253314"/>
    </source>
</evidence>
<evidence type="ECO:0000313" key="5">
    <source>
        <dbReference type="EMBL" id="RBW67970.1"/>
    </source>
</evidence>
<dbReference type="InterPro" id="IPR051932">
    <property type="entry name" value="Bact_StressResp_Reg"/>
</dbReference>
<dbReference type="InterPro" id="IPR000700">
    <property type="entry name" value="PAS-assoc_C"/>
</dbReference>
<feature type="domain" description="STAS" evidence="4">
    <location>
        <begin position="139"/>
        <end position="223"/>
    </location>
</feature>